<comment type="subunit">
    <text evidence="5">Part of the ribosomal stalk of the 50S ribosomal subunit. The N-terminus interacts with L11 and the large rRNA to form the base of the stalk. The C-terminus forms an elongated spine to which L12 dimers bind in a sequential fashion forming a multimeric L10(L12)X complex.</text>
</comment>
<keyword evidence="5" id="KW-0694">RNA-binding</keyword>
<keyword evidence="5" id="KW-0699">rRNA-binding</keyword>
<dbReference type="GO" id="GO:0005840">
    <property type="term" value="C:ribosome"/>
    <property type="evidence" value="ECO:0007669"/>
    <property type="project" value="UniProtKB-KW"/>
</dbReference>
<dbReference type="InterPro" id="IPR043141">
    <property type="entry name" value="Ribosomal_uL10-like_sf"/>
</dbReference>
<keyword evidence="2 5" id="KW-0689">Ribosomal protein</keyword>
<dbReference type="SUPFAM" id="SSF160369">
    <property type="entry name" value="Ribosomal protein L10-like"/>
    <property type="match status" value="1"/>
</dbReference>
<comment type="caution">
    <text evidence="6">The sequence shown here is derived from an EMBL/GenBank/DDBJ whole genome shotgun (WGS) entry which is preliminary data.</text>
</comment>
<evidence type="ECO:0000313" key="6">
    <source>
        <dbReference type="EMBL" id="KKW23335.1"/>
    </source>
</evidence>
<dbReference type="GO" id="GO:0006412">
    <property type="term" value="P:translation"/>
    <property type="evidence" value="ECO:0007669"/>
    <property type="project" value="UniProtKB-UniRule"/>
</dbReference>
<dbReference type="HAMAP" id="MF_00362">
    <property type="entry name" value="Ribosomal_uL10"/>
    <property type="match status" value="1"/>
</dbReference>
<sequence>MAKTKEQKKEIVAKLEASLKDAASAVFVHFSKITVAEESAMRRALRVDAVGYTVAKKTLIRRALDSLGHKLGELSLEGEVAIAYGGNDATAAARLIHEFGKKFANKLTILGGIFEGKIVGQSAMQEIATIPPLAILRAMFAQVINSPRQRFAVVLSKIAETKGL</sequence>
<evidence type="ECO:0000256" key="4">
    <source>
        <dbReference type="ARBA" id="ARBA00035202"/>
    </source>
</evidence>
<dbReference type="GO" id="GO:1990904">
    <property type="term" value="C:ribonucleoprotein complex"/>
    <property type="evidence" value="ECO:0007669"/>
    <property type="project" value="UniProtKB-KW"/>
</dbReference>
<comment type="function">
    <text evidence="5">Forms part of the ribosomal stalk, playing a central role in the interaction of the ribosome with GTP-bound translation factors.</text>
</comment>
<evidence type="ECO:0000256" key="2">
    <source>
        <dbReference type="ARBA" id="ARBA00022980"/>
    </source>
</evidence>
<dbReference type="STRING" id="1618671.UY67_C0024G0009"/>
<dbReference type="NCBIfam" id="NF000955">
    <property type="entry name" value="PRK00099.1-1"/>
    <property type="match status" value="1"/>
</dbReference>
<evidence type="ECO:0000313" key="7">
    <source>
        <dbReference type="Proteomes" id="UP000034273"/>
    </source>
</evidence>
<dbReference type="Proteomes" id="UP000034273">
    <property type="component" value="Unassembled WGS sequence"/>
</dbReference>
<organism evidence="6 7">
    <name type="scientific">Candidatus Kaiserbacteria bacterium GW2011_GWA2_52_12</name>
    <dbReference type="NCBI Taxonomy" id="1618671"/>
    <lineage>
        <taxon>Bacteria</taxon>
        <taxon>Candidatus Kaiseribacteriota</taxon>
    </lineage>
</organism>
<evidence type="ECO:0000256" key="1">
    <source>
        <dbReference type="ARBA" id="ARBA00008889"/>
    </source>
</evidence>
<protein>
    <recommendedName>
        <fullName evidence="4 5">Large ribosomal subunit protein uL10</fullName>
    </recommendedName>
</protein>
<evidence type="ECO:0000256" key="5">
    <source>
        <dbReference type="HAMAP-Rule" id="MF_00362"/>
    </source>
</evidence>
<dbReference type="Pfam" id="PF00466">
    <property type="entry name" value="Ribosomal_L10"/>
    <property type="match status" value="1"/>
</dbReference>
<gene>
    <name evidence="5" type="primary">rplJ</name>
    <name evidence="6" type="ORF">UY67_C0024G0009</name>
</gene>
<name>A0A0G1WXN5_9BACT</name>
<dbReference type="EMBL" id="LCQW01000024">
    <property type="protein sequence ID" value="KKW23335.1"/>
    <property type="molecule type" value="Genomic_DNA"/>
</dbReference>
<accession>A0A0G1WXN5</accession>
<dbReference type="InterPro" id="IPR047865">
    <property type="entry name" value="Ribosomal_uL10_bac_type"/>
</dbReference>
<dbReference type="Gene3D" id="3.30.70.1730">
    <property type="match status" value="1"/>
</dbReference>
<dbReference type="PANTHER" id="PTHR11560">
    <property type="entry name" value="39S RIBOSOMAL PROTEIN L10, MITOCHONDRIAL"/>
    <property type="match status" value="1"/>
</dbReference>
<keyword evidence="3 5" id="KW-0687">Ribonucleoprotein</keyword>
<comment type="similarity">
    <text evidence="1 5">Belongs to the universal ribosomal protein uL10 family.</text>
</comment>
<dbReference type="InterPro" id="IPR022973">
    <property type="entry name" value="Ribosomal_uL10_bac"/>
</dbReference>
<dbReference type="CDD" id="cd05797">
    <property type="entry name" value="Ribosomal_L10"/>
    <property type="match status" value="1"/>
</dbReference>
<dbReference type="GO" id="GO:0070180">
    <property type="term" value="F:large ribosomal subunit rRNA binding"/>
    <property type="evidence" value="ECO:0007669"/>
    <property type="project" value="UniProtKB-UniRule"/>
</dbReference>
<proteinExistence type="inferred from homology"/>
<reference evidence="6 7" key="1">
    <citation type="journal article" date="2015" name="Nature">
        <title>rRNA introns, odd ribosomes, and small enigmatic genomes across a large radiation of phyla.</title>
        <authorList>
            <person name="Brown C.T."/>
            <person name="Hug L.A."/>
            <person name="Thomas B.C."/>
            <person name="Sharon I."/>
            <person name="Castelle C.J."/>
            <person name="Singh A."/>
            <person name="Wilkins M.J."/>
            <person name="Williams K.H."/>
            <person name="Banfield J.F."/>
        </authorList>
    </citation>
    <scope>NUCLEOTIDE SEQUENCE [LARGE SCALE GENOMIC DNA]</scope>
</reference>
<evidence type="ECO:0000256" key="3">
    <source>
        <dbReference type="ARBA" id="ARBA00023274"/>
    </source>
</evidence>
<dbReference type="AlphaFoldDB" id="A0A0G1WXN5"/>
<dbReference type="InterPro" id="IPR001790">
    <property type="entry name" value="Ribosomal_uL10"/>
</dbReference>